<evidence type="ECO:0000256" key="8">
    <source>
        <dbReference type="SAM" id="Coils"/>
    </source>
</evidence>
<dbReference type="Proteomes" id="UP000658225">
    <property type="component" value="Unassembled WGS sequence"/>
</dbReference>
<dbReference type="GO" id="GO:0009007">
    <property type="term" value="F:site-specific DNA-methyltransferase (adenine-specific) activity"/>
    <property type="evidence" value="ECO:0007669"/>
    <property type="project" value="UniProtKB-EC"/>
</dbReference>
<dbReference type="SUPFAM" id="SSF53335">
    <property type="entry name" value="S-adenosyl-L-methionine-dependent methyltransferases"/>
    <property type="match status" value="1"/>
</dbReference>
<dbReference type="GO" id="GO:0009307">
    <property type="term" value="P:DNA restriction-modification system"/>
    <property type="evidence" value="ECO:0007669"/>
    <property type="project" value="UniProtKB-KW"/>
</dbReference>
<evidence type="ECO:0000259" key="10">
    <source>
        <dbReference type="Pfam" id="PF12161"/>
    </source>
</evidence>
<keyword evidence="12" id="KW-1185">Reference proteome</keyword>
<gene>
    <name evidence="11" type="ORF">H4683_001923</name>
</gene>
<protein>
    <recommendedName>
        <fullName evidence="2">site-specific DNA-methyltransferase (adenine-specific)</fullName>
        <ecNumber evidence="2">2.1.1.72</ecNumber>
    </recommendedName>
</protein>
<dbReference type="InterPro" id="IPR003356">
    <property type="entry name" value="DNA_methylase_A-5"/>
</dbReference>
<dbReference type="Gene3D" id="1.20.1260.30">
    <property type="match status" value="1"/>
</dbReference>
<feature type="domain" description="DNA methylase adenine-specific" evidence="9">
    <location>
        <begin position="120"/>
        <end position="425"/>
    </location>
</feature>
<dbReference type="InterPro" id="IPR002052">
    <property type="entry name" value="DNA_methylase_N6_adenine_CS"/>
</dbReference>
<keyword evidence="4 11" id="KW-0808">Transferase</keyword>
<dbReference type="Gene3D" id="3.40.50.150">
    <property type="entry name" value="Vaccinia Virus protein VP39"/>
    <property type="match status" value="1"/>
</dbReference>
<dbReference type="RefSeq" id="WP_192598602.1">
    <property type="nucleotide sequence ID" value="NZ_JADBEL010000009.1"/>
</dbReference>
<evidence type="ECO:0000256" key="7">
    <source>
        <dbReference type="ARBA" id="ARBA00047942"/>
    </source>
</evidence>
<evidence type="ECO:0000256" key="2">
    <source>
        <dbReference type="ARBA" id="ARBA00011900"/>
    </source>
</evidence>
<accession>A0A927MI56</accession>
<proteinExistence type="inferred from homology"/>
<dbReference type="EC" id="2.1.1.72" evidence="2"/>
<dbReference type="GO" id="GO:0003677">
    <property type="term" value="F:DNA binding"/>
    <property type="evidence" value="ECO:0007669"/>
    <property type="project" value="InterPro"/>
</dbReference>
<dbReference type="GO" id="GO:0032259">
    <property type="term" value="P:methylation"/>
    <property type="evidence" value="ECO:0007669"/>
    <property type="project" value="UniProtKB-KW"/>
</dbReference>
<evidence type="ECO:0000313" key="11">
    <source>
        <dbReference type="EMBL" id="MBE1554845.1"/>
    </source>
</evidence>
<comment type="catalytic activity">
    <reaction evidence="7">
        <text>a 2'-deoxyadenosine in DNA + S-adenosyl-L-methionine = an N(6)-methyl-2'-deoxyadenosine in DNA + S-adenosyl-L-homocysteine + H(+)</text>
        <dbReference type="Rhea" id="RHEA:15197"/>
        <dbReference type="Rhea" id="RHEA-COMP:12418"/>
        <dbReference type="Rhea" id="RHEA-COMP:12419"/>
        <dbReference type="ChEBI" id="CHEBI:15378"/>
        <dbReference type="ChEBI" id="CHEBI:57856"/>
        <dbReference type="ChEBI" id="CHEBI:59789"/>
        <dbReference type="ChEBI" id="CHEBI:90615"/>
        <dbReference type="ChEBI" id="CHEBI:90616"/>
        <dbReference type="EC" id="2.1.1.72"/>
    </reaction>
</comment>
<dbReference type="PRINTS" id="PR00507">
    <property type="entry name" value="N12N6MTFRASE"/>
</dbReference>
<evidence type="ECO:0000256" key="6">
    <source>
        <dbReference type="ARBA" id="ARBA00022747"/>
    </source>
</evidence>
<dbReference type="PANTHER" id="PTHR42933">
    <property type="entry name" value="SLR6095 PROTEIN"/>
    <property type="match status" value="1"/>
</dbReference>
<evidence type="ECO:0000256" key="4">
    <source>
        <dbReference type="ARBA" id="ARBA00022679"/>
    </source>
</evidence>
<dbReference type="Pfam" id="PF02384">
    <property type="entry name" value="N6_Mtase"/>
    <property type="match status" value="1"/>
</dbReference>
<keyword evidence="6" id="KW-0680">Restriction system</keyword>
<evidence type="ECO:0000256" key="5">
    <source>
        <dbReference type="ARBA" id="ARBA00022691"/>
    </source>
</evidence>
<dbReference type="AlphaFoldDB" id="A0A927MI56"/>
<dbReference type="PROSITE" id="PS00092">
    <property type="entry name" value="N6_MTASE"/>
    <property type="match status" value="1"/>
</dbReference>
<dbReference type="InterPro" id="IPR029063">
    <property type="entry name" value="SAM-dependent_MTases_sf"/>
</dbReference>
<keyword evidence="3 11" id="KW-0489">Methyltransferase</keyword>
<keyword evidence="5" id="KW-0949">S-adenosyl-L-methionine</keyword>
<dbReference type="InterPro" id="IPR051537">
    <property type="entry name" value="DNA_Adenine_Mtase"/>
</dbReference>
<name>A0A927MI56_9BACL</name>
<dbReference type="GO" id="GO:0008170">
    <property type="term" value="F:N-methyltransferase activity"/>
    <property type="evidence" value="ECO:0007669"/>
    <property type="project" value="InterPro"/>
</dbReference>
<dbReference type="InterPro" id="IPR022749">
    <property type="entry name" value="D12N6_MeTrfase_N"/>
</dbReference>
<dbReference type="PANTHER" id="PTHR42933:SF4">
    <property type="entry name" value="TYPE I RESTRICTION ENZYME ECOKI METHYLASE SUBUNIT"/>
    <property type="match status" value="1"/>
</dbReference>
<dbReference type="EMBL" id="JADBEL010000009">
    <property type="protein sequence ID" value="MBE1554845.1"/>
    <property type="molecule type" value="Genomic_DNA"/>
</dbReference>
<organism evidence="11 12">
    <name type="scientific">Sporosarcina limicola</name>
    <dbReference type="NCBI Taxonomy" id="34101"/>
    <lineage>
        <taxon>Bacteria</taxon>
        <taxon>Bacillati</taxon>
        <taxon>Bacillota</taxon>
        <taxon>Bacilli</taxon>
        <taxon>Bacillales</taxon>
        <taxon>Caryophanaceae</taxon>
        <taxon>Sporosarcina</taxon>
    </lineage>
</organism>
<evidence type="ECO:0000256" key="3">
    <source>
        <dbReference type="ARBA" id="ARBA00022603"/>
    </source>
</evidence>
<comment type="similarity">
    <text evidence="1">Belongs to the N(4)/N(6)-methyltransferase family.</text>
</comment>
<evidence type="ECO:0000259" key="9">
    <source>
        <dbReference type="Pfam" id="PF02384"/>
    </source>
</evidence>
<feature type="coiled-coil region" evidence="8">
    <location>
        <begin position="441"/>
        <end position="471"/>
    </location>
</feature>
<comment type="caution">
    <text evidence="11">The sequence shown here is derived from an EMBL/GenBank/DDBJ whole genome shotgun (WGS) entry which is preliminary data.</text>
</comment>
<dbReference type="Pfam" id="PF12161">
    <property type="entry name" value="HsdM_N"/>
    <property type="match status" value="1"/>
</dbReference>
<feature type="domain" description="N6 adenine-specific DNA methyltransferase N-terminal" evidence="10">
    <location>
        <begin position="7"/>
        <end position="107"/>
    </location>
</feature>
<dbReference type="InterPro" id="IPR038333">
    <property type="entry name" value="T1MK-like_N_sf"/>
</dbReference>
<evidence type="ECO:0000256" key="1">
    <source>
        <dbReference type="ARBA" id="ARBA00006594"/>
    </source>
</evidence>
<sequence length="474" mass="53715">MNNQEIVSKLWGLANVLRDDGITYQQYVTELTYILFLKMMKEQETETVIPEGLRWDDLVVKEGIELKMFYQGLLLELGRAKNERLRLIYSDAATSIDEPKNLEKLIKSIDALDWYNAKEEGLGNLYEGLLEKNASEKKSGAGQYFTPRVLIDVMVKLVDPKVGERCNDPAAGTFGFMIAADHYLKNKTDDYFDLDPLQADFQKKEAFTGMELVKDTHRLALMNALLHDIEGRIDQGDTLSANGKWMKNYDVVLTNPPFGTKKGGERATRDDLTYETSNKQLNFLQLIYKSLKDDGSARAAVILPDNVLFESGIGAQIRRDLMNKCNLHTILRLPTGIFYAPGVKTNVLFFTRGTKDENNTKDVWVYDLRTNMPKFGVRTPLTEKHFDDFVTAYSAENRSVIEDERLSVFTREAIAEKDDSLDIGLIADDSLVAYDNLPDPIESAEDAIAKLQQAMDLLSEVVEELRAVEVEENE</sequence>
<reference evidence="11" key="1">
    <citation type="submission" date="2020-10" db="EMBL/GenBank/DDBJ databases">
        <title>Genomic Encyclopedia of Type Strains, Phase IV (KMG-IV): sequencing the most valuable type-strain genomes for metagenomic binning, comparative biology and taxonomic classification.</title>
        <authorList>
            <person name="Goeker M."/>
        </authorList>
    </citation>
    <scope>NUCLEOTIDE SEQUENCE</scope>
    <source>
        <strain evidence="11">DSM 13886</strain>
    </source>
</reference>
<evidence type="ECO:0000313" key="12">
    <source>
        <dbReference type="Proteomes" id="UP000658225"/>
    </source>
</evidence>
<keyword evidence="8" id="KW-0175">Coiled coil</keyword>